<dbReference type="EMBL" id="ACVR01000029">
    <property type="protein sequence ID" value="EET82839.1"/>
    <property type="molecule type" value="Genomic_DNA"/>
</dbReference>
<comment type="caution">
    <text evidence="1">The sequence shown here is derived from an EMBL/GenBank/DDBJ whole genome shotgun (WGS) entry which is preliminary data.</text>
</comment>
<dbReference type="RefSeq" id="WP_005405044.1">
    <property type="nucleotide sequence ID" value="NZ_ACVR01000029.1"/>
</dbReference>
<reference evidence="1 2" key="1">
    <citation type="submission" date="2009-07" db="EMBL/GenBank/DDBJ databases">
        <authorList>
            <person name="Madupu R."/>
            <person name="Durkin A.S."/>
            <person name="Torralba M."/>
            <person name="Methe B."/>
            <person name="Sutton G.G."/>
            <person name="Strausberg R.L."/>
            <person name="Nelson K.E."/>
        </authorList>
    </citation>
    <scope>NUCLEOTIDE SEQUENCE [LARGE SCALE GENOMIC DNA]</scope>
    <source>
        <strain evidence="1 2">SK82</strain>
    </source>
</reference>
<sequence length="184" mass="21201">MNAAVTIMQTVDWSKYDLEGWLNQFGAWMCSNTGTCGKSINPIAVAMDEAVVKQRKFKLGVKKTRQIIADYMMEDEKPKLSRGAVVCQIDDNEARAVQRLILDMQGQSEIMDEWMDAIICRYFYGNSWSQFVVWTPLRDNEGQIVRYENGKPKMIKVYSENDARADVKCGLAALHCRYNFIKYK</sequence>
<accession>A0ABP2GM75</accession>
<proteinExistence type="predicted"/>
<protein>
    <recommendedName>
        <fullName evidence="3">Phage antitermination protein Q</fullName>
    </recommendedName>
</protein>
<evidence type="ECO:0000313" key="2">
    <source>
        <dbReference type="Proteomes" id="UP000018419"/>
    </source>
</evidence>
<keyword evidence="2" id="KW-1185">Reference proteome</keyword>
<dbReference type="Proteomes" id="UP000018419">
    <property type="component" value="Unassembled WGS sequence"/>
</dbReference>
<evidence type="ECO:0008006" key="3">
    <source>
        <dbReference type="Google" id="ProtNLM"/>
    </source>
</evidence>
<name>A0ABP2GM75_ACIRA</name>
<organism evidence="1 2">
    <name type="scientific">Acinetobacter radioresistens SK82</name>
    <dbReference type="NCBI Taxonomy" id="596318"/>
    <lineage>
        <taxon>Bacteria</taxon>
        <taxon>Pseudomonadati</taxon>
        <taxon>Pseudomonadota</taxon>
        <taxon>Gammaproteobacteria</taxon>
        <taxon>Moraxellales</taxon>
        <taxon>Moraxellaceae</taxon>
        <taxon>Acinetobacter</taxon>
    </lineage>
</organism>
<gene>
    <name evidence="1" type="ORF">ACIRA0001_1633</name>
</gene>
<evidence type="ECO:0000313" key="1">
    <source>
        <dbReference type="EMBL" id="EET82839.1"/>
    </source>
</evidence>